<dbReference type="Gene3D" id="2.130.10.30">
    <property type="entry name" value="Regulator of chromosome condensation 1/beta-lactamase-inhibitor protein II"/>
    <property type="match status" value="1"/>
</dbReference>
<dbReference type="PROSITE" id="PS00626">
    <property type="entry name" value="RCC1_2"/>
    <property type="match status" value="1"/>
</dbReference>
<reference evidence="2 3" key="1">
    <citation type="journal article" date="2019" name="Genome Biol. Evol.">
        <title>Whole-Genome Sequencing of the Giant Devil Catfish, Bagarius yarrelli.</title>
        <authorList>
            <person name="Jiang W."/>
            <person name="Lv Y."/>
            <person name="Cheng L."/>
            <person name="Yang K."/>
            <person name="Chao B."/>
            <person name="Wang X."/>
            <person name="Li Y."/>
            <person name="Pan X."/>
            <person name="You X."/>
            <person name="Zhang Y."/>
            <person name="Yang J."/>
            <person name="Li J."/>
            <person name="Zhang X."/>
            <person name="Liu S."/>
            <person name="Sun C."/>
            <person name="Yang J."/>
            <person name="Shi Q."/>
        </authorList>
    </citation>
    <scope>NUCLEOTIDE SEQUENCE [LARGE SCALE GENOMIC DNA]</scope>
    <source>
        <strain evidence="2">JWS20170419001</strain>
        <tissue evidence="2">Muscle</tissue>
    </source>
</reference>
<evidence type="ECO:0000313" key="3">
    <source>
        <dbReference type="Proteomes" id="UP000319801"/>
    </source>
</evidence>
<dbReference type="Pfam" id="PF00415">
    <property type="entry name" value="RCC1"/>
    <property type="match status" value="2"/>
</dbReference>
<evidence type="ECO:0000313" key="2">
    <source>
        <dbReference type="EMBL" id="TSM52237.1"/>
    </source>
</evidence>
<comment type="caution">
    <text evidence="2">The sequence shown here is derived from an EMBL/GenBank/DDBJ whole genome shotgun (WGS) entry which is preliminary data.</text>
</comment>
<gene>
    <name evidence="2" type="ORF">Baya_7999</name>
</gene>
<accession>A0A556U403</accession>
<protein>
    <submittedName>
        <fullName evidence="2">RCC1 domain-containing protein 1</fullName>
    </submittedName>
</protein>
<proteinExistence type="predicted"/>
<feature type="repeat" description="RCC1" evidence="1">
    <location>
        <begin position="18"/>
        <end position="102"/>
    </location>
</feature>
<dbReference type="Proteomes" id="UP000319801">
    <property type="component" value="Unassembled WGS sequence"/>
</dbReference>
<dbReference type="SUPFAM" id="SSF50985">
    <property type="entry name" value="RCC1/BLIP-II"/>
    <property type="match status" value="1"/>
</dbReference>
<dbReference type="PANTHER" id="PTHR46849:SF1">
    <property type="entry name" value="RCC1 DOMAIN-CONTAINING PROTEIN 1"/>
    <property type="match status" value="1"/>
</dbReference>
<name>A0A556U403_BAGYA</name>
<keyword evidence="3" id="KW-1185">Reference proteome</keyword>
<dbReference type="InterPro" id="IPR000408">
    <property type="entry name" value="Reg_chr_condens"/>
</dbReference>
<dbReference type="EMBL" id="VCAZ01000046">
    <property type="protein sequence ID" value="TSM52237.1"/>
    <property type="molecule type" value="Genomic_DNA"/>
</dbReference>
<dbReference type="InterPro" id="IPR052830">
    <property type="entry name" value="RCC1_domain-containing"/>
</dbReference>
<dbReference type="OrthoDB" id="5370059at2759"/>
<dbReference type="InterPro" id="IPR009091">
    <property type="entry name" value="RCC1/BLIP-II"/>
</dbReference>
<sequence length="152" mass="16222">MGVGGNRATYLQRPAAGGDLYVWGWNESGQIGLPSEGLRKEGPKEKERIVSDKLAGKETEDKGTSEVFISIQAFPALVDVSEAAEIKKVSCGSRHTAAITSLYGQLGHGSRCSLDEPNVVKFFSAAKMSVEDVSCGLWNTFVAAVPRDTLST</sequence>
<dbReference type="PANTHER" id="PTHR46849">
    <property type="entry name" value="RCC1 DOMAIN-CONTAINING PROTEIN 1"/>
    <property type="match status" value="1"/>
</dbReference>
<evidence type="ECO:0000256" key="1">
    <source>
        <dbReference type="PROSITE-ProRule" id="PRU00235"/>
    </source>
</evidence>
<dbReference type="PROSITE" id="PS50012">
    <property type="entry name" value="RCC1_3"/>
    <property type="match status" value="1"/>
</dbReference>
<organism evidence="2 3">
    <name type="scientific">Bagarius yarrelli</name>
    <name type="common">Goonch</name>
    <name type="synonym">Bagrus yarrelli</name>
    <dbReference type="NCBI Taxonomy" id="175774"/>
    <lineage>
        <taxon>Eukaryota</taxon>
        <taxon>Metazoa</taxon>
        <taxon>Chordata</taxon>
        <taxon>Craniata</taxon>
        <taxon>Vertebrata</taxon>
        <taxon>Euteleostomi</taxon>
        <taxon>Actinopterygii</taxon>
        <taxon>Neopterygii</taxon>
        <taxon>Teleostei</taxon>
        <taxon>Ostariophysi</taxon>
        <taxon>Siluriformes</taxon>
        <taxon>Sisoridae</taxon>
        <taxon>Sisorinae</taxon>
        <taxon>Bagarius</taxon>
    </lineage>
</organism>
<dbReference type="AlphaFoldDB" id="A0A556U403"/>